<organism evidence="2 3">
    <name type="scientific">Xenorhabdus vietnamensis</name>
    <dbReference type="NCBI Taxonomy" id="351656"/>
    <lineage>
        <taxon>Bacteria</taxon>
        <taxon>Pseudomonadati</taxon>
        <taxon>Pseudomonadota</taxon>
        <taxon>Gammaproteobacteria</taxon>
        <taxon>Enterobacterales</taxon>
        <taxon>Morganellaceae</taxon>
        <taxon>Xenorhabdus</taxon>
    </lineage>
</organism>
<dbReference type="EMBL" id="MUBJ01000002">
    <property type="protein sequence ID" value="OTA18053.1"/>
    <property type="molecule type" value="Genomic_DNA"/>
</dbReference>
<evidence type="ECO:0000313" key="2">
    <source>
        <dbReference type="EMBL" id="OTA18053.1"/>
    </source>
</evidence>
<dbReference type="RefSeq" id="WP_086108003.1">
    <property type="nucleotide sequence ID" value="NZ_CAWNGD010000062.1"/>
</dbReference>
<accession>A0A1Y2SKF1</accession>
<dbReference type="OrthoDB" id="6446553at2"/>
<reference evidence="2 3" key="1">
    <citation type="submission" date="2016-10" db="EMBL/GenBank/DDBJ databases">
        <title>Systematic genetic and metabolomic analysis of Xenorhabdus and Photorhabdus spp., highlights the requirements for a dual symbiotic and pathogenic life style.</title>
        <authorList>
            <person name="Tobias N.J."/>
            <person name="Wolff H."/>
            <person name="Djahanschiri B."/>
            <person name="Pidot S.J."/>
            <person name="Stinear T.P."/>
            <person name="Ebersberger I."/>
            <person name="Bode H.B."/>
        </authorList>
    </citation>
    <scope>NUCLEOTIDE SEQUENCE [LARGE SCALE GENOMIC DNA]</scope>
    <source>
        <strain evidence="2 3">DSM 22392</strain>
    </source>
</reference>
<dbReference type="STRING" id="351656.Xvie_00738"/>
<dbReference type="Pfam" id="PF03230">
    <property type="entry name" value="Antirestrict"/>
    <property type="match status" value="1"/>
</dbReference>
<dbReference type="InterPro" id="IPR042297">
    <property type="entry name" value="Antirestriction_sf"/>
</dbReference>
<protein>
    <submittedName>
        <fullName evidence="2">Antirestriction protein</fullName>
    </submittedName>
</protein>
<sequence>MPDNELMLLDSLALSVVFPDKTPLERLFLGFLLANTASQLCGEYRPEQWSSRYVSGSLTYMIPTAAKTYSVYLPETTLTATLSADAFGLAVTAIVFARIAELDEPNADAFRFCELREYALHHPETGLLRAVLAMQPKEEIISSSLIHNNHNHH</sequence>
<comment type="similarity">
    <text evidence="1">Belongs to the antirestriction protein family.</text>
</comment>
<gene>
    <name evidence="2" type="ORF">Xvie_00738</name>
</gene>
<dbReference type="InterPro" id="IPR004914">
    <property type="entry name" value="Antirestrict"/>
</dbReference>
<keyword evidence="3" id="KW-1185">Reference proteome</keyword>
<evidence type="ECO:0000313" key="3">
    <source>
        <dbReference type="Proteomes" id="UP000194350"/>
    </source>
</evidence>
<proteinExistence type="inferred from homology"/>
<dbReference type="AlphaFoldDB" id="A0A1Y2SKF1"/>
<evidence type="ECO:0000256" key="1">
    <source>
        <dbReference type="ARBA" id="ARBA00008618"/>
    </source>
</evidence>
<dbReference type="Gene3D" id="3.30.70.3580">
    <property type="entry name" value="Antirestriction protein"/>
    <property type="match status" value="1"/>
</dbReference>
<comment type="caution">
    <text evidence="2">The sequence shown here is derived from an EMBL/GenBank/DDBJ whole genome shotgun (WGS) entry which is preliminary data.</text>
</comment>
<dbReference type="Proteomes" id="UP000194350">
    <property type="component" value="Unassembled WGS sequence"/>
</dbReference>
<name>A0A1Y2SKF1_9GAMM</name>